<feature type="transmembrane region" description="Helical" evidence="7">
    <location>
        <begin position="175"/>
        <end position="200"/>
    </location>
</feature>
<evidence type="ECO:0000256" key="5">
    <source>
        <dbReference type="ARBA" id="ARBA00022989"/>
    </source>
</evidence>
<proteinExistence type="inferred from homology"/>
<dbReference type="GO" id="GO:0005886">
    <property type="term" value="C:plasma membrane"/>
    <property type="evidence" value="ECO:0007669"/>
    <property type="project" value="UniProtKB-SubCell"/>
</dbReference>
<dbReference type="InterPro" id="IPR018076">
    <property type="entry name" value="T2SS_GspF_dom"/>
</dbReference>
<keyword evidence="4 7" id="KW-0812">Transmembrane</keyword>
<evidence type="ECO:0000313" key="11">
    <source>
        <dbReference type="Proteomes" id="UP000245059"/>
    </source>
</evidence>
<feature type="domain" description="Type II secretion system protein GspF" evidence="8">
    <location>
        <begin position="30"/>
        <end position="153"/>
    </location>
</feature>
<feature type="domain" description="Type II secretion system protein GspF" evidence="8">
    <location>
        <begin position="237"/>
        <end position="357"/>
    </location>
</feature>
<comment type="similarity">
    <text evidence="2">Belongs to the GSP F family.</text>
</comment>
<keyword evidence="12" id="KW-1185">Reference proteome</keyword>
<keyword evidence="6 7" id="KW-0472">Membrane</keyword>
<dbReference type="Proteomes" id="UP000245217">
    <property type="component" value="Unassembled WGS sequence"/>
</dbReference>
<dbReference type="PANTHER" id="PTHR30012:SF0">
    <property type="entry name" value="TYPE II SECRETION SYSTEM PROTEIN F-RELATED"/>
    <property type="match status" value="1"/>
</dbReference>
<feature type="transmembrane region" description="Helical" evidence="7">
    <location>
        <begin position="132"/>
        <end position="155"/>
    </location>
</feature>
<evidence type="ECO:0000259" key="8">
    <source>
        <dbReference type="Pfam" id="PF00482"/>
    </source>
</evidence>
<name>A0A2U2AQ24_9GAMM</name>
<dbReference type="EMBL" id="QEWW01000004">
    <property type="protein sequence ID" value="PWD85740.1"/>
    <property type="molecule type" value="Genomic_DNA"/>
</dbReference>
<protein>
    <recommendedName>
        <fullName evidence="8">Type II secretion system protein GspF domain-containing protein</fullName>
    </recommendedName>
</protein>
<dbReference type="AlphaFoldDB" id="A0A2U2AQ24"/>
<reference evidence="11 12" key="2">
    <citation type="submission" date="2018-05" db="EMBL/GenBank/DDBJ databases">
        <title>Ignatzschineria dubaiensis sp. nov., isolated from necrotic foot tissues of dromedaries (Camelus dromedarius) and associated maggots in Dubai, United Arab Emirates.</title>
        <authorList>
            <person name="Tsang C.C."/>
            <person name="Tang J.Y.M."/>
            <person name="Fong J.Y.H."/>
            <person name="Kinne J."/>
            <person name="Lee H.H."/>
            <person name="Joseph M."/>
            <person name="Jose S."/>
            <person name="Schuster R.K."/>
            <person name="Tang Y."/>
            <person name="Sivakumar S."/>
            <person name="Chen J.H.K."/>
            <person name="Teng J.L.L."/>
            <person name="Lau S.K.P."/>
            <person name="Wernery U."/>
            <person name="Woo P.C.Y."/>
        </authorList>
    </citation>
    <scope>NUCLEOTIDE SEQUENCE [LARGE SCALE GENOMIC DNA]</scope>
    <source>
        <strain evidence="11">UAE-HKU57</strain>
        <strain evidence="12">UAE-HKU58</strain>
    </source>
</reference>
<evidence type="ECO:0000256" key="2">
    <source>
        <dbReference type="ARBA" id="ARBA00005745"/>
    </source>
</evidence>
<evidence type="ECO:0000256" key="7">
    <source>
        <dbReference type="SAM" id="Phobius"/>
    </source>
</evidence>
<evidence type="ECO:0000256" key="6">
    <source>
        <dbReference type="ARBA" id="ARBA00023136"/>
    </source>
</evidence>
<dbReference type="EMBL" id="QEWV01000005">
    <property type="protein sequence ID" value="PWD91629.1"/>
    <property type="molecule type" value="Genomic_DNA"/>
</dbReference>
<evidence type="ECO:0000313" key="9">
    <source>
        <dbReference type="EMBL" id="PWD85740.1"/>
    </source>
</evidence>
<dbReference type="InterPro" id="IPR042094">
    <property type="entry name" value="T2SS_GspF_sf"/>
</dbReference>
<feature type="transmembrane region" description="Helical" evidence="7">
    <location>
        <begin position="331"/>
        <end position="356"/>
    </location>
</feature>
<accession>A0A2U2AQ24</accession>
<comment type="subcellular location">
    <subcellularLocation>
        <location evidence="1">Cell membrane</location>
        <topology evidence="1">Multi-pass membrane protein</topology>
    </subcellularLocation>
</comment>
<dbReference type="InterPro" id="IPR003004">
    <property type="entry name" value="GspF/PilC"/>
</dbReference>
<evidence type="ECO:0000256" key="4">
    <source>
        <dbReference type="ARBA" id="ARBA00022692"/>
    </source>
</evidence>
<comment type="caution">
    <text evidence="9">The sequence shown here is derived from an EMBL/GenBank/DDBJ whole genome shotgun (WGS) entry which is preliminary data.</text>
</comment>
<evidence type="ECO:0000256" key="1">
    <source>
        <dbReference type="ARBA" id="ARBA00004651"/>
    </source>
</evidence>
<dbReference type="Gene3D" id="1.20.81.30">
    <property type="entry name" value="Type II secretion system (T2SS), domain F"/>
    <property type="match status" value="2"/>
</dbReference>
<keyword evidence="5 7" id="KW-1133">Transmembrane helix</keyword>
<evidence type="ECO:0000313" key="12">
    <source>
        <dbReference type="Proteomes" id="UP000245217"/>
    </source>
</evidence>
<evidence type="ECO:0000313" key="10">
    <source>
        <dbReference type="EMBL" id="PWD91629.1"/>
    </source>
</evidence>
<gene>
    <name evidence="9" type="ORF">DC077_06805</name>
    <name evidence="10" type="ORF">DC078_06425</name>
</gene>
<reference evidence="9" key="1">
    <citation type="journal article" date="2018" name="Genome Announc.">
        <title>Ignatzschineria cameli sp. nov., isolated from necrotic foot tissue of dromedaries (Camelus dromedarius) and associated maggots (Wohlfahrtia species) in Dubai.</title>
        <authorList>
            <person name="Tsang C.C."/>
            <person name="Tang J.Y."/>
            <person name="Fong J.Y."/>
            <person name="Kinne J."/>
            <person name="Lee H.H."/>
            <person name="Joseph M."/>
            <person name="Jose S."/>
            <person name="Schuster R.K."/>
            <person name="Tang Y."/>
            <person name="Sivakumar S."/>
            <person name="Chen J.H."/>
            <person name="Teng J.L."/>
            <person name="Lau S.K."/>
            <person name="Wernery U."/>
            <person name="Woo P.C."/>
        </authorList>
    </citation>
    <scope>NUCLEOTIDE SEQUENCE</scope>
    <source>
        <strain evidence="9">UAE-HKU57</strain>
        <strain evidence="10">UAE-HKU58</strain>
    </source>
</reference>
<keyword evidence="3" id="KW-1003">Cell membrane</keyword>
<organism evidence="9 11">
    <name type="scientific">Ignatzschineria cameli</name>
    <dbReference type="NCBI Taxonomy" id="2182793"/>
    <lineage>
        <taxon>Bacteria</taxon>
        <taxon>Pseudomonadati</taxon>
        <taxon>Pseudomonadota</taxon>
        <taxon>Gammaproteobacteria</taxon>
        <taxon>Cardiobacteriales</taxon>
        <taxon>Ignatzschineriaceae</taxon>
        <taxon>Ignatzschineria</taxon>
    </lineage>
</organism>
<dbReference type="PANTHER" id="PTHR30012">
    <property type="entry name" value="GENERAL SECRETION PATHWAY PROTEIN"/>
    <property type="match status" value="1"/>
</dbReference>
<dbReference type="PRINTS" id="PR00812">
    <property type="entry name" value="BCTERIALGSPF"/>
</dbReference>
<dbReference type="Pfam" id="PF00482">
    <property type="entry name" value="T2SSF"/>
    <property type="match status" value="2"/>
</dbReference>
<dbReference type="OrthoDB" id="9805682at2"/>
<dbReference type="Proteomes" id="UP000245059">
    <property type="component" value="Unassembled WGS sequence"/>
</dbReference>
<sequence length="365" mass="41172">MIPMRRDSLMERRMQKLERLELSWQERRFFTEQMALLLDAGVPLTQALVLLTTHSTRRRLQFLFRKLQESVMAGQALSTVLALAPRSFSRLYLALIRVGERSGQLSAVFHYLESLERTEHERVAMIRNALRYPLTVLVVAIAVLLFILIAIVPTFESIYRAGGESLPLLTQKVIQFSHFLFSPAMLYWLTSFLILVWGIIRLYGAEGRFRYQFDRIVLELPLLGMILQESFIVRCATVLNLMLQSGVTLVNALKLFGESVENHYQKEKLEEMIAALSAGQSLHLSATDSGLMSDVALTMISIGEMSGELTSVMKRIADYHNARLKGRIEGLIALIDPLSLLFIGALVGVILIALYLPLFNLGSAL</sequence>
<evidence type="ECO:0000256" key="3">
    <source>
        <dbReference type="ARBA" id="ARBA00022475"/>
    </source>
</evidence>